<name>A0AAX0NHK7_CAMJU</name>
<feature type="transmembrane region" description="Helical" evidence="1">
    <location>
        <begin position="12"/>
        <end position="33"/>
    </location>
</feature>
<dbReference type="AlphaFoldDB" id="A0AAX0NHK7"/>
<evidence type="ECO:0000313" key="3">
    <source>
        <dbReference type="Proteomes" id="UP000194235"/>
    </source>
</evidence>
<keyword evidence="1" id="KW-0472">Membrane</keyword>
<proteinExistence type="predicted"/>
<accession>A0AAX0NHK7</accession>
<sequence length="95" mass="10847">MFICRNNPIFYDYATITIIGYVIAVITFIYGSLVVNSYSSTTIIGNTSTYSSTFSIRNFKFIITIVSDRTTYTCIRSRGVSDGIKFTTIFYYYIS</sequence>
<evidence type="ECO:0000313" key="2">
    <source>
        <dbReference type="EMBL" id="OSY73130.1"/>
    </source>
</evidence>
<comment type="caution">
    <text evidence="2">The sequence shown here is derived from an EMBL/GenBank/DDBJ whole genome shotgun (WGS) entry which is preliminary data.</text>
</comment>
<dbReference type="Proteomes" id="UP000194235">
    <property type="component" value="Unassembled WGS sequence"/>
</dbReference>
<dbReference type="EMBL" id="NAAF01000043">
    <property type="protein sequence ID" value="OSY73130.1"/>
    <property type="molecule type" value="Genomic_DNA"/>
</dbReference>
<reference evidence="2 3" key="1">
    <citation type="submission" date="2017-03" db="EMBL/GenBank/DDBJ databases">
        <title>Characterization of Campylobacter jejuni water isolates.</title>
        <authorList>
            <person name="Nilsson A."/>
            <person name="Skarp A."/>
            <person name="Johansson C."/>
            <person name="Kaden R."/>
            <person name="Engstrand L."/>
            <person name="Rautelin H."/>
        </authorList>
    </citation>
    <scope>NUCLEOTIDE SEQUENCE [LARGE SCALE GENOMIC DNA]</scope>
    <source>
        <strain evidence="2 3">VA12</strain>
    </source>
</reference>
<keyword evidence="1" id="KW-1133">Transmembrane helix</keyword>
<gene>
    <name evidence="2" type="ORF">B5Y32_09710</name>
</gene>
<evidence type="ECO:0000256" key="1">
    <source>
        <dbReference type="SAM" id="Phobius"/>
    </source>
</evidence>
<organism evidence="2 3">
    <name type="scientific">Campylobacter jejuni</name>
    <dbReference type="NCBI Taxonomy" id="197"/>
    <lineage>
        <taxon>Bacteria</taxon>
        <taxon>Pseudomonadati</taxon>
        <taxon>Campylobacterota</taxon>
        <taxon>Epsilonproteobacteria</taxon>
        <taxon>Campylobacterales</taxon>
        <taxon>Campylobacteraceae</taxon>
        <taxon>Campylobacter</taxon>
    </lineage>
</organism>
<protein>
    <submittedName>
        <fullName evidence="2">Uncharacterized protein</fullName>
    </submittedName>
</protein>
<keyword evidence="1" id="KW-0812">Transmembrane</keyword>